<gene>
    <name evidence="11" type="ORF">EYG76_00100</name>
</gene>
<evidence type="ECO:0000256" key="4">
    <source>
        <dbReference type="ARBA" id="ARBA00022679"/>
    </source>
</evidence>
<dbReference type="Pfam" id="PF02475">
    <property type="entry name" value="TRM5-TYW2_MTfase"/>
    <property type="match status" value="1"/>
</dbReference>
<evidence type="ECO:0000256" key="9">
    <source>
        <dbReference type="ARBA" id="ARBA00047783"/>
    </source>
</evidence>
<keyword evidence="4 11" id="KW-0808">Transferase</keyword>
<dbReference type="Gene3D" id="3.40.50.150">
    <property type="entry name" value="Vaccinia Virus protein VP39"/>
    <property type="match status" value="1"/>
</dbReference>
<dbReference type="PROSITE" id="PS51684">
    <property type="entry name" value="SAM_MT_TRM5_TYW2"/>
    <property type="match status" value="1"/>
</dbReference>
<dbReference type="InterPro" id="IPR056743">
    <property type="entry name" value="TRM5-TYW2-like_MTfase"/>
</dbReference>
<dbReference type="GO" id="GO:0052906">
    <property type="term" value="F:tRNA (guanine(37)-N1)-methyltransferase activity"/>
    <property type="evidence" value="ECO:0007669"/>
    <property type="project" value="UniProtKB-EC"/>
</dbReference>
<evidence type="ECO:0000256" key="7">
    <source>
        <dbReference type="ARBA" id="ARBA00029736"/>
    </source>
</evidence>
<dbReference type="EC" id="2.1.1.228" evidence="1"/>
<dbReference type="AlphaFoldDB" id="A0A832YRD9"/>
<evidence type="ECO:0000256" key="2">
    <source>
        <dbReference type="ARBA" id="ARBA00022490"/>
    </source>
</evidence>
<dbReference type="GO" id="GO:0002939">
    <property type="term" value="P:tRNA N1-guanine methylation"/>
    <property type="evidence" value="ECO:0007669"/>
    <property type="project" value="TreeGrafter"/>
</dbReference>
<sequence length="342" mass="40391">MHCLKVNIKEGEKLRRYLLDRELLNREYKLKREDNYLYLPIKSKFDNKVKKEINTLFNNVELLELEDREFSSRYPKKQMNFREYLIKNFKREIEEGKISLSYDIIGKIAIIQISDGIDKCLREEIGINALKLIPSIESVFRRKSNIEGIYRTRKLELLAGKYDTLTLYKENGYRLWVDVEKVYFSPRLGWERKRIMERVNSEDVVIDMFCGVGPFSMACKNAKKIYSIDINPNAIDLLKRNILLNKLQNKIIPILGDVRDVEVIGNRVIMNLPMYSHLFIDKALSMVEDNGIIHYYTIGKDFNNAMNLFQSKCDCQVIERRIVKSYSSREYVLVLDIKVNKI</sequence>
<evidence type="ECO:0000313" key="11">
    <source>
        <dbReference type="EMBL" id="HIP16695.1"/>
    </source>
</evidence>
<dbReference type="InterPro" id="IPR029063">
    <property type="entry name" value="SAM-dependent_MTases_sf"/>
</dbReference>
<evidence type="ECO:0000256" key="6">
    <source>
        <dbReference type="ARBA" id="ARBA00022694"/>
    </source>
</evidence>
<dbReference type="Gene3D" id="3.30.300.110">
    <property type="entry name" value="Met-10+ protein-like domains"/>
    <property type="match status" value="1"/>
</dbReference>
<dbReference type="Proteomes" id="UP000605144">
    <property type="component" value="Unassembled WGS sequence"/>
</dbReference>
<proteinExistence type="predicted"/>
<comment type="caution">
    <text evidence="11">The sequence shown here is derived from an EMBL/GenBank/DDBJ whole genome shotgun (WGS) entry which is preliminary data.</text>
</comment>
<name>A0A832YRD9_9EURY</name>
<dbReference type="PANTHER" id="PTHR23245">
    <property type="entry name" value="TRNA METHYLTRANSFERASE"/>
    <property type="match status" value="1"/>
</dbReference>
<dbReference type="Pfam" id="PF25133">
    <property type="entry name" value="TYW2_N_2"/>
    <property type="match status" value="1"/>
</dbReference>
<keyword evidence="5" id="KW-0949">S-adenosyl-L-methionine</keyword>
<evidence type="ECO:0000256" key="1">
    <source>
        <dbReference type="ARBA" id="ARBA00012807"/>
    </source>
</evidence>
<feature type="domain" description="SAM-dependent methyltransferase TRM5/TYW2-type" evidence="10">
    <location>
        <begin position="102"/>
        <end position="341"/>
    </location>
</feature>
<dbReference type="EMBL" id="DQSV01000004">
    <property type="protein sequence ID" value="HIP16695.1"/>
    <property type="molecule type" value="Genomic_DNA"/>
</dbReference>
<keyword evidence="6" id="KW-0819">tRNA processing</keyword>
<dbReference type="InterPro" id="IPR056744">
    <property type="entry name" value="TRM5/TYW2-like_N"/>
</dbReference>
<dbReference type="FunFam" id="3.30.300.110:FF:000001">
    <property type="entry name" value="tRNA (guanine(37)-N1)-methyltransferase"/>
    <property type="match status" value="1"/>
</dbReference>
<dbReference type="GO" id="GO:0005737">
    <property type="term" value="C:cytoplasm"/>
    <property type="evidence" value="ECO:0007669"/>
    <property type="project" value="TreeGrafter"/>
</dbReference>
<reference evidence="11" key="1">
    <citation type="journal article" date="2020" name="ISME J.">
        <title>Gammaproteobacteria mediating utilization of methyl-, sulfur- and petroleum organic compounds in deep ocean hydrothermal plumes.</title>
        <authorList>
            <person name="Zhou Z."/>
            <person name="Liu Y."/>
            <person name="Pan J."/>
            <person name="Cron B.R."/>
            <person name="Toner B.M."/>
            <person name="Anantharaman K."/>
            <person name="Breier J.A."/>
            <person name="Dick G.J."/>
            <person name="Li M."/>
        </authorList>
    </citation>
    <scope>NUCLEOTIDE SEQUENCE</scope>
    <source>
        <strain evidence="11">SZUA-1385</strain>
    </source>
</reference>
<dbReference type="SUPFAM" id="SSF53335">
    <property type="entry name" value="S-adenosyl-L-methionine-dependent methyltransferases"/>
    <property type="match status" value="1"/>
</dbReference>
<dbReference type="CDD" id="cd02440">
    <property type="entry name" value="AdoMet_MTases"/>
    <property type="match status" value="1"/>
</dbReference>
<evidence type="ECO:0000256" key="3">
    <source>
        <dbReference type="ARBA" id="ARBA00022603"/>
    </source>
</evidence>
<dbReference type="NCBIfam" id="NF047732">
    <property type="entry name" value="tRNAMtaseTrm5bMeth"/>
    <property type="match status" value="1"/>
</dbReference>
<comment type="catalytic activity">
    <reaction evidence="9">
        <text>guanosine(37) in tRNA + S-adenosyl-L-methionine = N(1)-methylguanosine(37) in tRNA + S-adenosyl-L-homocysteine + H(+)</text>
        <dbReference type="Rhea" id="RHEA:36899"/>
        <dbReference type="Rhea" id="RHEA-COMP:10145"/>
        <dbReference type="Rhea" id="RHEA-COMP:10147"/>
        <dbReference type="ChEBI" id="CHEBI:15378"/>
        <dbReference type="ChEBI" id="CHEBI:57856"/>
        <dbReference type="ChEBI" id="CHEBI:59789"/>
        <dbReference type="ChEBI" id="CHEBI:73542"/>
        <dbReference type="ChEBI" id="CHEBI:74269"/>
        <dbReference type="EC" id="2.1.1.228"/>
    </reaction>
</comment>
<keyword evidence="3 11" id="KW-0489">Methyltransferase</keyword>
<evidence type="ECO:0000256" key="8">
    <source>
        <dbReference type="ARBA" id="ARBA00033392"/>
    </source>
</evidence>
<dbReference type="InterPro" id="IPR030382">
    <property type="entry name" value="MeTrfase_TRM5/TYW2"/>
</dbReference>
<accession>A0A832YRD9</accession>
<evidence type="ECO:0000313" key="12">
    <source>
        <dbReference type="Proteomes" id="UP000605144"/>
    </source>
</evidence>
<dbReference type="Pfam" id="PF18093">
    <property type="entry name" value="Trm5_N"/>
    <property type="match status" value="1"/>
</dbReference>
<evidence type="ECO:0000256" key="5">
    <source>
        <dbReference type="ARBA" id="ARBA00022691"/>
    </source>
</evidence>
<organism evidence="11 12">
    <name type="scientific">Methanothermococcus okinawensis</name>
    <dbReference type="NCBI Taxonomy" id="155863"/>
    <lineage>
        <taxon>Archaea</taxon>
        <taxon>Methanobacteriati</taxon>
        <taxon>Methanobacteriota</taxon>
        <taxon>Methanomada group</taxon>
        <taxon>Methanococci</taxon>
        <taxon>Methanococcales</taxon>
        <taxon>Methanococcaceae</taxon>
        <taxon>Methanothermococcus</taxon>
    </lineage>
</organism>
<evidence type="ECO:0000259" key="10">
    <source>
        <dbReference type="PROSITE" id="PS51684"/>
    </source>
</evidence>
<protein>
    <recommendedName>
        <fullName evidence="1">tRNA (guanine(37)-N(1))-methyltransferase</fullName>
        <ecNumber evidence="1">2.1.1.228</ecNumber>
    </recommendedName>
    <alternativeName>
        <fullName evidence="7">M1G-methyltransferase</fullName>
    </alternativeName>
    <alternativeName>
        <fullName evidence="8">tRNA [GM37] methyltransferase</fullName>
    </alternativeName>
</protein>
<keyword evidence="2" id="KW-0963">Cytoplasm</keyword>
<dbReference type="PANTHER" id="PTHR23245:SF36">
    <property type="entry name" value="TRNA (GUANINE(37)-N1)-METHYLTRANSFERASE"/>
    <property type="match status" value="1"/>
</dbReference>
<dbReference type="Gene3D" id="3.30.70.2580">
    <property type="match status" value="1"/>
</dbReference>
<dbReference type="InterPro" id="IPR040601">
    <property type="entry name" value="Trm5a/b_N"/>
</dbReference>